<evidence type="ECO:0000313" key="3">
    <source>
        <dbReference type="Proteomes" id="UP000238823"/>
    </source>
</evidence>
<reference evidence="2 3" key="1">
    <citation type="submission" date="2018-03" db="EMBL/GenBank/DDBJ databases">
        <title>Draft Genome Sequences of the Obligatory Marine Myxobacteria Enhygromyxa salina SWB007.</title>
        <authorList>
            <person name="Poehlein A."/>
            <person name="Moghaddam J.A."/>
            <person name="Harms H."/>
            <person name="Alanjari M."/>
            <person name="Koenig G.M."/>
            <person name="Daniel R."/>
            <person name="Schaeberle T.F."/>
        </authorList>
    </citation>
    <scope>NUCLEOTIDE SEQUENCE [LARGE SCALE GENOMIC DNA]</scope>
    <source>
        <strain evidence="2 3">SWB007</strain>
    </source>
</reference>
<organism evidence="2 3">
    <name type="scientific">Enhygromyxa salina</name>
    <dbReference type="NCBI Taxonomy" id="215803"/>
    <lineage>
        <taxon>Bacteria</taxon>
        <taxon>Pseudomonadati</taxon>
        <taxon>Myxococcota</taxon>
        <taxon>Polyangia</taxon>
        <taxon>Nannocystales</taxon>
        <taxon>Nannocystaceae</taxon>
        <taxon>Enhygromyxa</taxon>
    </lineage>
</organism>
<accession>A0A2S9XG70</accession>
<feature type="chain" id="PRO_5015435654" description="Tat (Twin-arginine translocation) pathway signal sequence domain protein" evidence="1">
    <location>
        <begin position="34"/>
        <end position="465"/>
    </location>
</feature>
<feature type="signal peptide" evidence="1">
    <location>
        <begin position="1"/>
        <end position="33"/>
    </location>
</feature>
<dbReference type="Proteomes" id="UP000238823">
    <property type="component" value="Unassembled WGS sequence"/>
</dbReference>
<gene>
    <name evidence="2" type="ORF">ENSA7_81920</name>
</gene>
<protein>
    <recommendedName>
        <fullName evidence="4">Tat (Twin-arginine translocation) pathway signal sequence domain protein</fullName>
    </recommendedName>
</protein>
<name>A0A2S9XG70_9BACT</name>
<dbReference type="RefSeq" id="WP_106094934.1">
    <property type="nucleotide sequence ID" value="NZ_PVNL01000171.1"/>
</dbReference>
<proteinExistence type="predicted"/>
<keyword evidence="1" id="KW-0732">Signal</keyword>
<sequence length="465" mass="49238">MPTGLSRRNLLRALGLSGSAAFLPSLAPRTSVAAPGKPTRMLLLVTGHGTVYDSWKMRPGGLDEVSDWEFDLNGLAANEFSQILAPFHGVRDQLLVLDGLAAGPVGVAGINEHEAGHVAALTGTIAQGVQNSLAVAGGPSIDQLVGPAIASAGQYPSLEYTVGGWPVCFDSFGQALPYEVDVFAAYDRLFPGGQDPNPIPTDADTIRAAQPSVLDLVGDRYDALIPQLSGQDRQKLEQHRDLIRGLEIQLEGLAAIECDAPPPPAGFPDWGTAEYPLAMTNAYLDIIRVALACRLSPVVTLRVETMFNATIGAPPGDIHTDWAHAVDDNPEAAAVMSDYHHHHAQWIANLIGQLASTPDAGGSLLDDTIVVWTNELSTGSHDFKQFPIVVAGGSGHFNLGRWVRWAANDTLQGAWGTHQIGPAHNRWLVSLAQAFELGVNQVGVSELPRAGGGVIDCTGALDRLV</sequence>
<dbReference type="InterPro" id="IPR006311">
    <property type="entry name" value="TAT_signal"/>
</dbReference>
<comment type="caution">
    <text evidence="2">The sequence shown here is derived from an EMBL/GenBank/DDBJ whole genome shotgun (WGS) entry which is preliminary data.</text>
</comment>
<evidence type="ECO:0000313" key="2">
    <source>
        <dbReference type="EMBL" id="PRP91681.1"/>
    </source>
</evidence>
<dbReference type="InterPro" id="IPR011447">
    <property type="entry name" value="DUF1552"/>
</dbReference>
<evidence type="ECO:0000256" key="1">
    <source>
        <dbReference type="SAM" id="SignalP"/>
    </source>
</evidence>
<dbReference type="OrthoDB" id="5512374at2"/>
<dbReference type="EMBL" id="PVNL01000171">
    <property type="protein sequence ID" value="PRP91681.1"/>
    <property type="molecule type" value="Genomic_DNA"/>
</dbReference>
<dbReference type="PROSITE" id="PS51318">
    <property type="entry name" value="TAT"/>
    <property type="match status" value="1"/>
</dbReference>
<evidence type="ECO:0008006" key="4">
    <source>
        <dbReference type="Google" id="ProtNLM"/>
    </source>
</evidence>
<dbReference type="Pfam" id="PF07586">
    <property type="entry name" value="HXXSHH"/>
    <property type="match status" value="1"/>
</dbReference>
<dbReference type="AlphaFoldDB" id="A0A2S9XG70"/>